<dbReference type="InterPro" id="IPR011990">
    <property type="entry name" value="TPR-like_helical_dom_sf"/>
</dbReference>
<proteinExistence type="predicted"/>
<dbReference type="FunFam" id="1.25.40.10:FF:001600">
    <property type="entry name" value="Signal recognition particle subunit SRP72"/>
    <property type="match status" value="1"/>
</dbReference>
<dbReference type="GO" id="GO:0043022">
    <property type="term" value="F:ribosome binding"/>
    <property type="evidence" value="ECO:0007669"/>
    <property type="project" value="TreeGrafter"/>
</dbReference>
<accession>A0AAV8QDC9</accession>
<organism evidence="2 3">
    <name type="scientific">Ensete ventricosum</name>
    <name type="common">Abyssinian banana</name>
    <name type="synonym">Musa ensete</name>
    <dbReference type="NCBI Taxonomy" id="4639"/>
    <lineage>
        <taxon>Eukaryota</taxon>
        <taxon>Viridiplantae</taxon>
        <taxon>Streptophyta</taxon>
        <taxon>Embryophyta</taxon>
        <taxon>Tracheophyta</taxon>
        <taxon>Spermatophyta</taxon>
        <taxon>Magnoliopsida</taxon>
        <taxon>Liliopsida</taxon>
        <taxon>Zingiberales</taxon>
        <taxon>Musaceae</taxon>
        <taxon>Ensete</taxon>
    </lineage>
</organism>
<name>A0AAV8QDC9_ENSVE</name>
<dbReference type="Pfam" id="PF17004">
    <property type="entry name" value="SRP_TPR_like"/>
    <property type="match status" value="1"/>
</dbReference>
<dbReference type="GO" id="GO:0005786">
    <property type="term" value="C:signal recognition particle, endoplasmic reticulum targeting"/>
    <property type="evidence" value="ECO:0007669"/>
    <property type="project" value="TreeGrafter"/>
</dbReference>
<gene>
    <name evidence="2" type="ORF">OPV22_025701</name>
</gene>
<dbReference type="GO" id="GO:0006614">
    <property type="term" value="P:SRP-dependent cotranslational protein targeting to membrane"/>
    <property type="evidence" value="ECO:0007669"/>
    <property type="project" value="InterPro"/>
</dbReference>
<dbReference type="EMBL" id="JAQQAF010000007">
    <property type="protein sequence ID" value="KAJ8471358.1"/>
    <property type="molecule type" value="Genomic_DNA"/>
</dbReference>
<dbReference type="PANTHER" id="PTHR14094:SF9">
    <property type="entry name" value="SIGNAL RECOGNITION PARTICLE SUBUNIT SRP72"/>
    <property type="match status" value="1"/>
</dbReference>
<evidence type="ECO:0000313" key="3">
    <source>
        <dbReference type="Proteomes" id="UP001222027"/>
    </source>
</evidence>
<dbReference type="FunFam" id="2.40.50.140:FF:000410">
    <property type="entry name" value="CST complex subunit TEN1"/>
    <property type="match status" value="1"/>
</dbReference>
<keyword evidence="3" id="KW-1185">Reference proteome</keyword>
<dbReference type="Gene3D" id="2.40.50.140">
    <property type="entry name" value="Nucleic acid-binding proteins"/>
    <property type="match status" value="1"/>
</dbReference>
<dbReference type="GO" id="GO:0008312">
    <property type="term" value="F:7S RNA binding"/>
    <property type="evidence" value="ECO:0007669"/>
    <property type="project" value="TreeGrafter"/>
</dbReference>
<protein>
    <recommendedName>
        <fullName evidence="4">MalT-like TPR region domain-containing protein</fullName>
    </recommendedName>
</protein>
<dbReference type="Proteomes" id="UP001222027">
    <property type="component" value="Unassembled WGS sequence"/>
</dbReference>
<dbReference type="Pfam" id="PF13181">
    <property type="entry name" value="TPR_8"/>
    <property type="match status" value="1"/>
</dbReference>
<sequence length="683" mass="76180">MAPKAKVNPKPSPSSTPPAAQSVPLEDLFAALHHHAQNFEYEQAARVADQVLAIAPGDEDALRCKVVALIKSDAIDKALSTIQASRHLPIQLRFYEAYCVYRQNKLHEALKVLDGQERNSMILQLESQILYRLGKMDACMESYEKLQRFKIDSLDLKTNIIAALIAAGRSAEVQETMDALKVKATSNFELAYNYACSLIEKKKYAEAEQQLLSARRIGQEMLMEEDYADDEIETELAPIAVQLAYVHQLQGQTEEAIEAYMSIINRNLSDASSLAVATNNLISLRGTKDVSDSLRRLDRLIEKGTGARQFQLANSLDFKLSTRQKESLYTNRLLLLLQANRLDQAQEVISALPEMFPDSVTPVLLQAALLAREKKVAKAEEVLIQYADKFPDKSRPVLLARAQIAAAGGHFQISVESLSKIPEIQNMPATVATLVSLQQRIGDFGSAAAVLDSAIDWWKNAMTEENKLDLIMQKAAAFKLNHGREEEASQLYEKLVKSHGNIEALVGLVMTAAHTDLEKAELYEKQLKQLSGLKQLNVESLEKTPGARHVEDQVVVEIMATCSIKPGIPVILKELEQGSQFFHQGASLRVTGKLQEYSVDTAIAVIIEDDVSFNIDTRHLRDLAFRIGSYYQFIGELLILPEDSAILQARVGRIVDGLDINLYHQSLQLRRQFEVELMNSRVT</sequence>
<evidence type="ECO:0000313" key="2">
    <source>
        <dbReference type="EMBL" id="KAJ8471358.1"/>
    </source>
</evidence>
<dbReference type="FunFam" id="1.25.40.10:FF:000648">
    <property type="entry name" value="Signal recognition particle subunit SRP72"/>
    <property type="match status" value="1"/>
</dbReference>
<dbReference type="InterPro" id="IPR012340">
    <property type="entry name" value="NA-bd_OB-fold"/>
</dbReference>
<comment type="caution">
    <text evidence="2">The sequence shown here is derived from an EMBL/GenBank/DDBJ whole genome shotgun (WGS) entry which is preliminary data.</text>
</comment>
<dbReference type="SUPFAM" id="SSF48452">
    <property type="entry name" value="TPR-like"/>
    <property type="match status" value="2"/>
</dbReference>
<reference evidence="2 3" key="1">
    <citation type="submission" date="2022-12" db="EMBL/GenBank/DDBJ databases">
        <title>Chromosome-scale assembly of the Ensete ventricosum genome.</title>
        <authorList>
            <person name="Dussert Y."/>
            <person name="Stocks J."/>
            <person name="Wendawek A."/>
            <person name="Woldeyes F."/>
            <person name="Nichols R.A."/>
            <person name="Borrell J.S."/>
        </authorList>
    </citation>
    <scope>NUCLEOTIDE SEQUENCE [LARGE SCALE GENOMIC DNA]</scope>
    <source>
        <strain evidence="3">cv. Maze</strain>
        <tissue evidence="2">Seeds</tissue>
    </source>
</reference>
<dbReference type="GO" id="GO:0003697">
    <property type="term" value="F:single-stranded DNA binding"/>
    <property type="evidence" value="ECO:0007669"/>
    <property type="project" value="InterPro"/>
</dbReference>
<dbReference type="AlphaFoldDB" id="A0AAV8QDC9"/>
<dbReference type="Gene3D" id="1.25.40.10">
    <property type="entry name" value="Tetratricopeptide repeat domain"/>
    <property type="match status" value="3"/>
</dbReference>
<dbReference type="InterPro" id="IPR019734">
    <property type="entry name" value="TPR_rpt"/>
</dbReference>
<dbReference type="Pfam" id="PF15490">
    <property type="entry name" value="Ten1_2"/>
    <property type="match status" value="1"/>
</dbReference>
<evidence type="ECO:0000256" key="1">
    <source>
        <dbReference type="SAM" id="MobiDB-lite"/>
    </source>
</evidence>
<dbReference type="InterPro" id="IPR029146">
    <property type="entry name" value="Ten1_animal_plant"/>
</dbReference>
<dbReference type="GO" id="GO:1990879">
    <property type="term" value="C:CST complex"/>
    <property type="evidence" value="ECO:0007669"/>
    <property type="project" value="InterPro"/>
</dbReference>
<dbReference type="PANTHER" id="PTHR14094">
    <property type="entry name" value="SIGNAL RECOGNITION PARTICLE 72"/>
    <property type="match status" value="1"/>
</dbReference>
<evidence type="ECO:0008006" key="4">
    <source>
        <dbReference type="Google" id="ProtNLM"/>
    </source>
</evidence>
<feature type="region of interest" description="Disordered" evidence="1">
    <location>
        <begin position="1"/>
        <end position="20"/>
    </location>
</feature>
<dbReference type="InterPro" id="IPR026270">
    <property type="entry name" value="SRP72"/>
</dbReference>
<dbReference type="InterPro" id="IPR031545">
    <property type="entry name" value="SRP72_TPR-like"/>
</dbReference>